<keyword evidence="2" id="KW-0812">Transmembrane</keyword>
<feature type="compositionally biased region" description="Low complexity" evidence="1">
    <location>
        <begin position="412"/>
        <end position="425"/>
    </location>
</feature>
<feature type="transmembrane region" description="Helical" evidence="2">
    <location>
        <begin position="216"/>
        <end position="239"/>
    </location>
</feature>
<evidence type="ECO:0000256" key="1">
    <source>
        <dbReference type="SAM" id="MobiDB-lite"/>
    </source>
</evidence>
<keyword evidence="2" id="KW-0472">Membrane</keyword>
<evidence type="ECO:0000313" key="5">
    <source>
        <dbReference type="Proteomes" id="UP000292082"/>
    </source>
</evidence>
<feature type="compositionally biased region" description="Low complexity" evidence="1">
    <location>
        <begin position="382"/>
        <end position="404"/>
    </location>
</feature>
<feature type="region of interest" description="Disordered" evidence="1">
    <location>
        <begin position="348"/>
        <end position="425"/>
    </location>
</feature>
<gene>
    <name evidence="4" type="ORF">BD310DRAFT_936037</name>
    <name evidence="3" type="ORF">BD311DRAFT_271739</name>
</gene>
<reference evidence="3 5" key="1">
    <citation type="submission" date="2019-01" db="EMBL/GenBank/DDBJ databases">
        <title>Draft genome sequences of three monokaryotic isolates of the white-rot basidiomycete fungus Dichomitus squalens.</title>
        <authorList>
            <consortium name="DOE Joint Genome Institute"/>
            <person name="Lopez S.C."/>
            <person name="Andreopoulos B."/>
            <person name="Pangilinan J."/>
            <person name="Lipzen A."/>
            <person name="Riley R."/>
            <person name="Ahrendt S."/>
            <person name="Ng V."/>
            <person name="Barry K."/>
            <person name="Daum C."/>
            <person name="Grigoriev I.V."/>
            <person name="Hilden K.S."/>
            <person name="Makela M.R."/>
            <person name="de Vries R.P."/>
        </authorList>
    </citation>
    <scope>NUCLEOTIDE SEQUENCE [LARGE SCALE GENOMIC DNA]</scope>
    <source>
        <strain evidence="4 5">CBS 464.89</strain>
        <strain evidence="3">OM18370.1</strain>
    </source>
</reference>
<dbReference type="AlphaFoldDB" id="A0A4Q9MNY1"/>
<protein>
    <submittedName>
        <fullName evidence="3">Uncharacterized protein</fullName>
    </submittedName>
</protein>
<accession>A0A4Q9MNY1</accession>
<dbReference type="Proteomes" id="UP000292957">
    <property type="component" value="Unassembled WGS sequence"/>
</dbReference>
<dbReference type="EMBL" id="ML143413">
    <property type="protein sequence ID" value="TBU29434.1"/>
    <property type="molecule type" value="Genomic_DNA"/>
</dbReference>
<sequence length="501" mass="53593">MIRPGQAVIEAGPPFRSYPQWTTSMFTPVGCPLCSTTLLAPTPLPTLIQPFSFTIVPNCLTCTSMTIKWRYTGPQRPFTLVVHEFNPFKIRPLTRFSQTRREDTASFLVASGLDSTDLIFTWPIVDVTSGYYKLHATGNGFSVASPEFFVGAGINTSCLSVPPPPAPPFTTHVSTLPTSDLFVSTAVRDVGGPTPSPAAIPLVSSSQTAITEQTGAIIGGLAGGTALFAVAGFLVYRLCKRRSPLRIHRLGFLKSGEATNQEFDIASRPPSISSDEERADHHNQKQELELLSGVARPPRSMYASAMMFIASDVVEPPASDSRSAMDAEVESQRSLTLAVLSTNAHATSTAAPAISVRPPSSPPPPSTTSTSSPVHTRRYRNTPTALALYTPPPNSLHSSYVSSGSGAGSGGMTITTSPAPSSATSQMYRIRDSAWGEWASMRPSATVRASASAETETEVDDERHISMKIVHAQRAVVAAGEIRAVRMDLPETPFPLSPDFR</sequence>
<name>A0A4Q9MNY1_9APHY</name>
<keyword evidence="5" id="KW-1185">Reference proteome</keyword>
<proteinExistence type="predicted"/>
<feature type="region of interest" description="Disordered" evidence="1">
    <location>
        <begin position="266"/>
        <end position="293"/>
    </location>
</feature>
<dbReference type="Proteomes" id="UP000292082">
    <property type="component" value="Unassembled WGS sequence"/>
</dbReference>
<evidence type="ECO:0000313" key="3">
    <source>
        <dbReference type="EMBL" id="TBU29434.1"/>
    </source>
</evidence>
<keyword evidence="2" id="KW-1133">Transmembrane helix</keyword>
<evidence type="ECO:0000256" key="2">
    <source>
        <dbReference type="SAM" id="Phobius"/>
    </source>
</evidence>
<feature type="compositionally biased region" description="Basic and acidic residues" evidence="1">
    <location>
        <begin position="275"/>
        <end position="288"/>
    </location>
</feature>
<dbReference type="OrthoDB" id="3266934at2759"/>
<organism evidence="3">
    <name type="scientific">Dichomitus squalens</name>
    <dbReference type="NCBI Taxonomy" id="114155"/>
    <lineage>
        <taxon>Eukaryota</taxon>
        <taxon>Fungi</taxon>
        <taxon>Dikarya</taxon>
        <taxon>Basidiomycota</taxon>
        <taxon>Agaricomycotina</taxon>
        <taxon>Agaricomycetes</taxon>
        <taxon>Polyporales</taxon>
        <taxon>Polyporaceae</taxon>
        <taxon>Dichomitus</taxon>
    </lineage>
</organism>
<dbReference type="EMBL" id="ML145190">
    <property type="protein sequence ID" value="TBU54381.1"/>
    <property type="molecule type" value="Genomic_DNA"/>
</dbReference>
<evidence type="ECO:0000313" key="4">
    <source>
        <dbReference type="EMBL" id="TBU54381.1"/>
    </source>
</evidence>